<organism evidence="2 3">
    <name type="scientific">Euplotes crassus</name>
    <dbReference type="NCBI Taxonomy" id="5936"/>
    <lineage>
        <taxon>Eukaryota</taxon>
        <taxon>Sar</taxon>
        <taxon>Alveolata</taxon>
        <taxon>Ciliophora</taxon>
        <taxon>Intramacronucleata</taxon>
        <taxon>Spirotrichea</taxon>
        <taxon>Hypotrichia</taxon>
        <taxon>Euplotida</taxon>
        <taxon>Euplotidae</taxon>
        <taxon>Moneuplotes</taxon>
    </lineage>
</organism>
<comment type="caution">
    <text evidence="2">The sequence shown here is derived from an EMBL/GenBank/DDBJ whole genome shotgun (WGS) entry which is preliminary data.</text>
</comment>
<evidence type="ECO:0000313" key="3">
    <source>
        <dbReference type="Proteomes" id="UP001295684"/>
    </source>
</evidence>
<dbReference type="Proteomes" id="UP001295684">
    <property type="component" value="Unassembled WGS sequence"/>
</dbReference>
<protein>
    <submittedName>
        <fullName evidence="2">Uncharacterized protein</fullName>
    </submittedName>
</protein>
<sequence>MDVKNKKSKGLNNIIFRKSLARLPSPLDRKIFQKTCIKYRNSHRPSTIKSQSNLRIPYVGETSPNEMKFEQLLSVKKVFPTANPFSINRIKALTAEGIKKKAQESQSKRGSCDIQSQEAKNISTKQSSTDKISYGKAPQRRIIYASRSKKINHESEYFIRCAMSPNYSKADFVSRYKRNQPPKEKPVSKGKLFREEKETFHKNNGVRTGTMFNSRNNSKLLIQRKTMSKSIKSIDKIKDVQNSFRRIKSTQRNRNTSQKSTSQIQNHKKLATNINSKNQDASSRLERVMQAMLKKSSKLNSILATDLSSNEECFNYRNTANNFEKMISQFSIHKITNTPTLKDLERIKRPTSCTSSKPAKKKLNKNIIKVKLEYFKSKFQEILQNQKNRREQMQD</sequence>
<evidence type="ECO:0000313" key="2">
    <source>
        <dbReference type="EMBL" id="CAI2367565.1"/>
    </source>
</evidence>
<evidence type="ECO:0000256" key="1">
    <source>
        <dbReference type="SAM" id="MobiDB-lite"/>
    </source>
</evidence>
<feature type="compositionally biased region" description="Polar residues" evidence="1">
    <location>
        <begin position="252"/>
        <end position="265"/>
    </location>
</feature>
<reference evidence="2" key="1">
    <citation type="submission" date="2023-07" db="EMBL/GenBank/DDBJ databases">
        <authorList>
            <consortium name="AG Swart"/>
            <person name="Singh M."/>
            <person name="Singh A."/>
            <person name="Seah K."/>
            <person name="Emmerich C."/>
        </authorList>
    </citation>
    <scope>NUCLEOTIDE SEQUENCE</scope>
    <source>
        <strain evidence="2">DP1</strain>
    </source>
</reference>
<keyword evidence="3" id="KW-1185">Reference proteome</keyword>
<proteinExistence type="predicted"/>
<feature type="compositionally biased region" description="Polar residues" evidence="1">
    <location>
        <begin position="112"/>
        <end position="131"/>
    </location>
</feature>
<feature type="compositionally biased region" description="Basic and acidic residues" evidence="1">
    <location>
        <begin position="102"/>
        <end position="111"/>
    </location>
</feature>
<accession>A0AAD1UII3</accession>
<dbReference type="AlphaFoldDB" id="A0AAD1UII3"/>
<feature type="compositionally biased region" description="Polar residues" evidence="1">
    <location>
        <begin position="272"/>
        <end position="282"/>
    </location>
</feature>
<gene>
    <name evidence="2" type="ORF">ECRASSUSDP1_LOCUS8852</name>
</gene>
<name>A0AAD1UII3_EUPCR</name>
<feature type="region of interest" description="Disordered" evidence="1">
    <location>
        <begin position="102"/>
        <end position="134"/>
    </location>
</feature>
<dbReference type="EMBL" id="CAMPGE010008678">
    <property type="protein sequence ID" value="CAI2367565.1"/>
    <property type="molecule type" value="Genomic_DNA"/>
</dbReference>
<feature type="region of interest" description="Disordered" evidence="1">
    <location>
        <begin position="246"/>
        <end position="282"/>
    </location>
</feature>